<name>A0AAD7QJV4_9ASCO</name>
<organism evidence="1 2">
    <name type="scientific">Lipomyces tetrasporus</name>
    <dbReference type="NCBI Taxonomy" id="54092"/>
    <lineage>
        <taxon>Eukaryota</taxon>
        <taxon>Fungi</taxon>
        <taxon>Dikarya</taxon>
        <taxon>Ascomycota</taxon>
        <taxon>Saccharomycotina</taxon>
        <taxon>Lipomycetes</taxon>
        <taxon>Lipomycetales</taxon>
        <taxon>Lipomycetaceae</taxon>
        <taxon>Lipomyces</taxon>
    </lineage>
</organism>
<dbReference type="Proteomes" id="UP001217417">
    <property type="component" value="Unassembled WGS sequence"/>
</dbReference>
<dbReference type="GeneID" id="80885797"/>
<sequence length="342" mass="38513">MITDIGYYSCRIATNSRRSWSRAKSTRGSILKRVTLKSSPEFTRSSIDLSSMIPRPSIHGYVSAGRRERAFGFRQGAEPYLKLDECWSKIRSARNIPGEQKYPYPAYNTAAEMATVVTVPRDLHEGPTVELGRMITNGAEAYLSSHGADASLSRNIVSCGSTTEKCTSGKYVNSKKQADGTIKYNSVGASGNVMIAIEVGYIENYKALLRDKDLWIEGRHVKICIVVCLKESPPFRNPPDVNAERETMARNVAIVSQYGQIEYRGHTWVGAFNETYQLIQNTWTCNRVLKTIGLRIRDFIPDDEWEAAKIPDGNISLDGDRYMSILRKSMETTAEQRYMDFI</sequence>
<protein>
    <submittedName>
        <fullName evidence="1">Uncharacterized protein</fullName>
    </submittedName>
</protein>
<comment type="caution">
    <text evidence="1">The sequence shown here is derived from an EMBL/GenBank/DDBJ whole genome shotgun (WGS) entry which is preliminary data.</text>
</comment>
<dbReference type="EMBL" id="JARPMG010000015">
    <property type="protein sequence ID" value="KAJ8096523.1"/>
    <property type="molecule type" value="Genomic_DNA"/>
</dbReference>
<accession>A0AAD7QJV4</accession>
<evidence type="ECO:0000313" key="2">
    <source>
        <dbReference type="Proteomes" id="UP001217417"/>
    </source>
</evidence>
<dbReference type="AlphaFoldDB" id="A0AAD7QJV4"/>
<evidence type="ECO:0000313" key="1">
    <source>
        <dbReference type="EMBL" id="KAJ8096523.1"/>
    </source>
</evidence>
<reference evidence="1" key="1">
    <citation type="submission" date="2023-03" db="EMBL/GenBank/DDBJ databases">
        <title>Near-Complete genome sequence of Lipomyces tetrasporous NRRL Y-64009, an oleaginous yeast capable of growing on lignocellulosic hydrolysates.</title>
        <authorList>
            <consortium name="Lawrence Berkeley National Laboratory"/>
            <person name="Jagtap S.S."/>
            <person name="Liu J.-J."/>
            <person name="Walukiewicz H.E."/>
            <person name="Pangilinan J."/>
            <person name="Lipzen A."/>
            <person name="Ahrendt S."/>
            <person name="Koriabine M."/>
            <person name="Cobaugh K."/>
            <person name="Salamov A."/>
            <person name="Yoshinaga Y."/>
            <person name="Ng V."/>
            <person name="Daum C."/>
            <person name="Grigoriev I.V."/>
            <person name="Slininger P.J."/>
            <person name="Dien B.S."/>
            <person name="Jin Y.-S."/>
            <person name="Rao C.V."/>
        </authorList>
    </citation>
    <scope>NUCLEOTIDE SEQUENCE</scope>
    <source>
        <strain evidence="1">NRRL Y-64009</strain>
    </source>
</reference>
<proteinExistence type="predicted"/>
<gene>
    <name evidence="1" type="ORF">POJ06DRAFT_297867</name>
</gene>
<keyword evidence="2" id="KW-1185">Reference proteome</keyword>
<dbReference type="RefSeq" id="XP_056039973.1">
    <property type="nucleotide sequence ID" value="XM_056190631.1"/>
</dbReference>